<protein>
    <submittedName>
        <fullName evidence="2">ABC transporter substrate-binding protein</fullName>
    </submittedName>
</protein>
<proteinExistence type="predicted"/>
<dbReference type="EMBL" id="BAAANC010000001">
    <property type="protein sequence ID" value="GAA1522186.1"/>
    <property type="molecule type" value="Genomic_DNA"/>
</dbReference>
<dbReference type="InterPro" id="IPR030678">
    <property type="entry name" value="Peptide/Ni-bd"/>
</dbReference>
<sequence length="611" mass="68109">MNEAPRPQFEDVAEVVRHQLSRRSLVGGGAALGLSGLLAACSGGGGSYSDKPANKPAATKSVQIGKANIPTPRDQTVVIGQVEYNVFDSFNTMIPNGWQSGAGFESICREAMFYLNLANGELKPWLCTGYEYNADHTELTFKFDPKAKWSDGKPLTANDFKFTVLLLKDRKDLFGGGGDLAEFVQSIDVPDAQTAVMKLKKPGPRMHYNFIAAIASAFDILPEHVWKGQDPTKFKENPPTRSGPYKLKQTIRSQRMFVWEKNPEYWAKEQLDPAPQYVVYQSTAKQLDSAALAFERAEFDVGSIDEQHAKQLRNTGYPAMVTTQFHDPNPRIIWPNCDPARGVIAEPKMRQAINYLIDREKIGNSIWPVKVPPAIYPWADYPSNDPWKNDALAEKYKFEYSPDKANALLDEIAPKNAAGKRTYKGKEINLEIITASPVDGAEYAIANVIKTDLGKAGVPATLRSLSGPVHSEKFERGEYDLDSNWDGFAFDPQQLYTNWTSDKAQPIGKNAAGKNKQRLKNPELDEVSAKLAVLDPKSAEAKPLLDKALEIYFTQLPLMPVIQTGYPSYFNTTFWTGWPTDDDLYQVPLNWWSHFIFVLGRLKATGQKGPA</sequence>
<dbReference type="PROSITE" id="PS51318">
    <property type="entry name" value="TAT"/>
    <property type="match status" value="1"/>
</dbReference>
<dbReference type="PANTHER" id="PTHR30290">
    <property type="entry name" value="PERIPLASMIC BINDING COMPONENT OF ABC TRANSPORTER"/>
    <property type="match status" value="1"/>
</dbReference>
<dbReference type="SUPFAM" id="SSF53850">
    <property type="entry name" value="Periplasmic binding protein-like II"/>
    <property type="match status" value="1"/>
</dbReference>
<dbReference type="InterPro" id="IPR000914">
    <property type="entry name" value="SBP_5_dom"/>
</dbReference>
<dbReference type="Gene3D" id="3.90.76.10">
    <property type="entry name" value="Dipeptide-binding Protein, Domain 1"/>
    <property type="match status" value="1"/>
</dbReference>
<dbReference type="RefSeq" id="WP_344173176.1">
    <property type="nucleotide sequence ID" value="NZ_BAAANC010000001.1"/>
</dbReference>
<dbReference type="PANTHER" id="PTHR30290:SF16">
    <property type="entry name" value="OLIGOPEPTIDE ABC TRANSPORTER, PERIPLASMIC OLIGOPEPTIDE-BINDING PROTEIN"/>
    <property type="match status" value="1"/>
</dbReference>
<dbReference type="Pfam" id="PF00496">
    <property type="entry name" value="SBP_bac_5"/>
    <property type="match status" value="1"/>
</dbReference>
<comment type="caution">
    <text evidence="2">The sequence shown here is derived from an EMBL/GenBank/DDBJ whole genome shotgun (WGS) entry which is preliminary data.</text>
</comment>
<feature type="domain" description="Solute-binding protein family 5" evidence="1">
    <location>
        <begin position="121"/>
        <end position="503"/>
    </location>
</feature>
<dbReference type="Gene3D" id="3.10.105.10">
    <property type="entry name" value="Dipeptide-binding Protein, Domain 3"/>
    <property type="match status" value="1"/>
</dbReference>
<keyword evidence="3" id="KW-1185">Reference proteome</keyword>
<dbReference type="InterPro" id="IPR006311">
    <property type="entry name" value="TAT_signal"/>
</dbReference>
<dbReference type="InterPro" id="IPR039424">
    <property type="entry name" value="SBP_5"/>
</dbReference>
<dbReference type="PIRSF" id="PIRSF002741">
    <property type="entry name" value="MppA"/>
    <property type="match status" value="1"/>
</dbReference>
<name>A0ABP4LEH7_9ACTN</name>
<accession>A0ABP4LEH7</accession>
<evidence type="ECO:0000313" key="2">
    <source>
        <dbReference type="EMBL" id="GAA1522186.1"/>
    </source>
</evidence>
<organism evidence="2 3">
    <name type="scientific">Kribbella lupini</name>
    <dbReference type="NCBI Taxonomy" id="291602"/>
    <lineage>
        <taxon>Bacteria</taxon>
        <taxon>Bacillati</taxon>
        <taxon>Actinomycetota</taxon>
        <taxon>Actinomycetes</taxon>
        <taxon>Propionibacteriales</taxon>
        <taxon>Kribbellaceae</taxon>
        <taxon>Kribbella</taxon>
    </lineage>
</organism>
<evidence type="ECO:0000313" key="3">
    <source>
        <dbReference type="Proteomes" id="UP001500363"/>
    </source>
</evidence>
<evidence type="ECO:0000259" key="1">
    <source>
        <dbReference type="Pfam" id="PF00496"/>
    </source>
</evidence>
<dbReference type="Proteomes" id="UP001500363">
    <property type="component" value="Unassembled WGS sequence"/>
</dbReference>
<dbReference type="Gene3D" id="3.40.190.10">
    <property type="entry name" value="Periplasmic binding protein-like II"/>
    <property type="match status" value="1"/>
</dbReference>
<gene>
    <name evidence="2" type="ORF">GCM10009741_24380</name>
</gene>
<dbReference type="CDD" id="cd08509">
    <property type="entry name" value="PBP2_TmCBP_oligosaccharides_like"/>
    <property type="match status" value="1"/>
</dbReference>
<reference evidence="3" key="1">
    <citation type="journal article" date="2019" name="Int. J. Syst. Evol. Microbiol.">
        <title>The Global Catalogue of Microorganisms (GCM) 10K type strain sequencing project: providing services to taxonomists for standard genome sequencing and annotation.</title>
        <authorList>
            <consortium name="The Broad Institute Genomics Platform"/>
            <consortium name="The Broad Institute Genome Sequencing Center for Infectious Disease"/>
            <person name="Wu L."/>
            <person name="Ma J."/>
        </authorList>
    </citation>
    <scope>NUCLEOTIDE SEQUENCE [LARGE SCALE GENOMIC DNA]</scope>
    <source>
        <strain evidence="3">JCM 14303</strain>
    </source>
</reference>